<comment type="similarity">
    <text evidence="2 9">Belongs to the resistance-nodulation-cell division (RND) (TC 2.A.6) family.</text>
</comment>
<dbReference type="Gene3D" id="3.30.70.1430">
    <property type="entry name" value="Multidrug efflux transporter AcrB pore domain"/>
    <property type="match status" value="2"/>
</dbReference>
<feature type="transmembrane region" description="Helical" evidence="9">
    <location>
        <begin position="883"/>
        <end position="901"/>
    </location>
</feature>
<evidence type="ECO:0000313" key="11">
    <source>
        <dbReference type="Proteomes" id="UP001187221"/>
    </source>
</evidence>
<evidence type="ECO:0000256" key="1">
    <source>
        <dbReference type="ARBA" id="ARBA00004429"/>
    </source>
</evidence>
<evidence type="ECO:0000256" key="4">
    <source>
        <dbReference type="ARBA" id="ARBA00022475"/>
    </source>
</evidence>
<dbReference type="InterPro" id="IPR001036">
    <property type="entry name" value="Acrflvin-R"/>
</dbReference>
<evidence type="ECO:0000256" key="6">
    <source>
        <dbReference type="ARBA" id="ARBA00022692"/>
    </source>
</evidence>
<keyword evidence="8 9" id="KW-0472">Membrane</keyword>
<keyword evidence="5 9" id="KW-0997">Cell inner membrane</keyword>
<feature type="transmembrane region" description="Helical" evidence="9">
    <location>
        <begin position="470"/>
        <end position="497"/>
    </location>
</feature>
<feature type="transmembrane region" description="Helical" evidence="9">
    <location>
        <begin position="393"/>
        <end position="413"/>
    </location>
</feature>
<proteinExistence type="inferred from homology"/>
<dbReference type="RefSeq" id="WP_317973542.1">
    <property type="nucleotide sequence ID" value="NZ_BTFW01000001.1"/>
</dbReference>
<feature type="transmembrane region" description="Helical" evidence="9">
    <location>
        <begin position="552"/>
        <end position="569"/>
    </location>
</feature>
<feature type="transmembrane region" description="Helical" evidence="9">
    <location>
        <begin position="908"/>
        <end position="928"/>
    </location>
</feature>
<keyword evidence="6 9" id="KW-0812">Transmembrane</keyword>
<comment type="subcellular location">
    <subcellularLocation>
        <location evidence="1 9">Cell inner membrane</location>
        <topology evidence="1 9">Multi-pass membrane protein</topology>
    </subcellularLocation>
</comment>
<dbReference type="Gene3D" id="3.30.70.1320">
    <property type="entry name" value="Multidrug efflux transporter AcrB pore domain like"/>
    <property type="match status" value="1"/>
</dbReference>
<dbReference type="InterPro" id="IPR027463">
    <property type="entry name" value="AcrB_DN_DC_subdom"/>
</dbReference>
<feature type="transmembrane region" description="Helical" evidence="9">
    <location>
        <begin position="438"/>
        <end position="458"/>
    </location>
</feature>
<evidence type="ECO:0000256" key="9">
    <source>
        <dbReference type="RuleBase" id="RU364070"/>
    </source>
</evidence>
<dbReference type="PANTHER" id="PTHR32063">
    <property type="match status" value="1"/>
</dbReference>
<evidence type="ECO:0000256" key="5">
    <source>
        <dbReference type="ARBA" id="ARBA00022519"/>
    </source>
</evidence>
<dbReference type="SUPFAM" id="SSF82866">
    <property type="entry name" value="Multidrug efflux transporter AcrB transmembrane domain"/>
    <property type="match status" value="2"/>
</dbReference>
<accession>A0ABQ6P6F8</accession>
<feature type="transmembrane region" description="Helical" evidence="9">
    <location>
        <begin position="366"/>
        <end position="387"/>
    </location>
</feature>
<comment type="caution">
    <text evidence="10">The sequence shown here is derived from an EMBL/GenBank/DDBJ whole genome shotgun (WGS) entry which is preliminary data.</text>
</comment>
<evidence type="ECO:0000313" key="10">
    <source>
        <dbReference type="EMBL" id="GMM59696.1"/>
    </source>
</evidence>
<dbReference type="Gene3D" id="3.30.2090.10">
    <property type="entry name" value="Multidrug efflux transporter AcrB TolC docking domain, DN and DC subdomains"/>
    <property type="match status" value="2"/>
</dbReference>
<dbReference type="Pfam" id="PF00873">
    <property type="entry name" value="ACR_tran"/>
    <property type="match status" value="1"/>
</dbReference>
<dbReference type="EMBL" id="BTFW01000001">
    <property type="protein sequence ID" value="GMM59696.1"/>
    <property type="molecule type" value="Genomic_DNA"/>
</dbReference>
<dbReference type="Gene3D" id="3.30.70.1440">
    <property type="entry name" value="Multidrug efflux transporter AcrB pore domain"/>
    <property type="match status" value="1"/>
</dbReference>
<feature type="transmembrane region" description="Helical" evidence="9">
    <location>
        <begin position="934"/>
        <end position="957"/>
    </location>
</feature>
<dbReference type="InterPro" id="IPR004764">
    <property type="entry name" value="MdtF-like"/>
</dbReference>
<feature type="transmembrane region" description="Helical" evidence="9">
    <location>
        <begin position="340"/>
        <end position="359"/>
    </location>
</feature>
<dbReference type="NCBIfam" id="TIGR00915">
    <property type="entry name" value="2A0602"/>
    <property type="match status" value="1"/>
</dbReference>
<keyword evidence="7 9" id="KW-1133">Transmembrane helix</keyword>
<evidence type="ECO:0000256" key="8">
    <source>
        <dbReference type="ARBA" id="ARBA00023136"/>
    </source>
</evidence>
<gene>
    <name evidence="10" type="ORF">NUTIK01_04730</name>
</gene>
<feature type="transmembrane region" description="Helical" evidence="9">
    <location>
        <begin position="978"/>
        <end position="999"/>
    </location>
</feature>
<organism evidence="10 11">
    <name type="scientific">Novosphingobium pituita</name>
    <dbReference type="NCBI Taxonomy" id="3056842"/>
    <lineage>
        <taxon>Bacteria</taxon>
        <taxon>Pseudomonadati</taxon>
        <taxon>Pseudomonadota</taxon>
        <taxon>Alphaproteobacteria</taxon>
        <taxon>Sphingomonadales</taxon>
        <taxon>Sphingomonadaceae</taxon>
        <taxon>Novosphingobium</taxon>
    </lineage>
</organism>
<evidence type="ECO:0000256" key="7">
    <source>
        <dbReference type="ARBA" id="ARBA00022989"/>
    </source>
</evidence>
<evidence type="ECO:0000256" key="2">
    <source>
        <dbReference type="ARBA" id="ARBA00010942"/>
    </source>
</evidence>
<dbReference type="SUPFAM" id="SSF82714">
    <property type="entry name" value="Multidrug efflux transporter AcrB TolC docking domain, DN and DC subdomains"/>
    <property type="match status" value="2"/>
</dbReference>
<dbReference type="PRINTS" id="PR00702">
    <property type="entry name" value="ACRIFLAVINRP"/>
</dbReference>
<dbReference type="Gene3D" id="1.20.1640.10">
    <property type="entry name" value="Multidrug efflux transporter AcrB transmembrane domain"/>
    <property type="match status" value="2"/>
</dbReference>
<feature type="transmembrane region" description="Helical" evidence="9">
    <location>
        <begin position="1011"/>
        <end position="1034"/>
    </location>
</feature>
<protein>
    <recommendedName>
        <fullName evidence="9">Efflux pump membrane transporter</fullName>
    </recommendedName>
</protein>
<keyword evidence="3 9" id="KW-0813">Transport</keyword>
<dbReference type="PANTHER" id="PTHR32063:SF13">
    <property type="entry name" value="MULTIDRUG EFFLUX PUMP SUBUNIT ACRB-RELATED"/>
    <property type="match status" value="1"/>
</dbReference>
<comment type="caution">
    <text evidence="9">Lacks conserved residue(s) required for the propagation of feature annotation.</text>
</comment>
<sequence>MSRFFINRPIFAWVIAIILMMAGGLALRSISIAQFPSIAPPAVQITTVLPGADARTLEQTTAQVIEQQMSGLDHLEYFATTSDSAGNLSIILTFAQGTNPDIAQVQVQNKLQQATPMLPQEVQRQGLIVTKAAKNFLMFFTLYSENNSHNDRDLGDMIASKLKDPISRVNGVGDTLMFGAQYAMRIWVDPIRLSNLNLTIQDVEAAVRTQNAQIVSGQVGSLPAAKGQAINAIVTSQTRLSTPEQFRNIILRTNQDGSSVRIGDVARVELGAENYNFRGRYNNHPASAFAIKLASGANALQTVADVKTVITQIATQFPSDVKVAYPLDNSEFVKLSIEEVVHTLFEAIVLVFFVMFLFLQNWRATLIPTIAVPVVLLGAFAVLYYAGFTLNTLTLFGMVLAIGLLVDDAIVVVENVERLIHEDGLSPKEAALRSMDEISGALIGIGLVLTAVFLPMAFFGGSAGVIFRQFSLTIVISMILSVLVALILTPALCATILKAGDNMGQEHARPDAKGIVGLFDRFFAWFNRTFDKGRERYKDGVRKVDRNWKRSLVVYGLVVAGLAIVFVRLPGGFMPSEDQGFLFAQVTLPNGATLEQTEDTMNRVTDYFKTVEGNNVEGVYNAAGFGFVGQAQNVGLTFVRLKDWSVRKGAANSANAIAMRAYGALSKIRGGQIIAFGPPAVFELGNADGFDFQLKDTGNVGHDKLLEARNQLLAAAAKDPRLAMVRPNGIEDLAQIKLDIDQNKAGALGLDLSNVNDTLSTALGGSYINDFMDRGRVKKVYVEADESARMTPDGMGTLYVRASNGTMAPFSAFSNWHWIFGPSKLERYNGQSSMEIMGAPAPGHSSGEAMQAMQELASKLPAGIGYEWTGLSYEQEKSSGQAGMLYALSLLIVFLCLAALYESWSVPLAVLLVVPLGVFGAVLASWLTGQSNDIYLQVGLITTVGVSAKNAILIIEFAEEMMREGMSAGAAAVEAARLRLRPILMTSFAFTLGVLPLALSHGAGSGGQNAIGWAVVGGMLSATLLAIFFVPTFFRLVKQLFRQDQPEGHVAQES</sequence>
<dbReference type="SUPFAM" id="SSF82693">
    <property type="entry name" value="Multidrug efflux transporter AcrB pore domain, PN1, PN2, PC1 and PC2 subdomains"/>
    <property type="match status" value="3"/>
</dbReference>
<keyword evidence="4" id="KW-1003">Cell membrane</keyword>
<dbReference type="NCBIfam" id="NF000282">
    <property type="entry name" value="RND_permease_1"/>
    <property type="match status" value="1"/>
</dbReference>
<reference evidence="10 11" key="1">
    <citation type="submission" date="2023-06" db="EMBL/GenBank/DDBJ databases">
        <title>Draft genome sequence of Novosphingobium sp. strain IK01.</title>
        <authorList>
            <person name="Hatamoto M."/>
            <person name="Ikarashi T."/>
            <person name="Yamaguchi T."/>
        </authorList>
    </citation>
    <scope>NUCLEOTIDE SEQUENCE [LARGE SCALE GENOMIC DNA]</scope>
    <source>
        <strain evidence="10 11">IK01</strain>
    </source>
</reference>
<name>A0ABQ6P6F8_9SPHN</name>
<dbReference type="Proteomes" id="UP001187221">
    <property type="component" value="Unassembled WGS sequence"/>
</dbReference>
<evidence type="ECO:0000256" key="3">
    <source>
        <dbReference type="ARBA" id="ARBA00022448"/>
    </source>
</evidence>
<keyword evidence="11" id="KW-1185">Reference proteome</keyword>